<sequence>MLRIDLVGLRLHLDLFMDQVERGLLLLARS</sequence>
<reference evidence="1 2" key="1">
    <citation type="submission" date="2019-06" db="EMBL/GenBank/DDBJ databases">
        <title>Sequencing the genomes of 1000 actinobacteria strains.</title>
        <authorList>
            <person name="Klenk H.-P."/>
        </authorList>
    </citation>
    <scope>NUCLEOTIDE SEQUENCE [LARGE SCALE GENOMIC DNA]</scope>
    <source>
        <strain evidence="1 2">DSM 18607</strain>
    </source>
</reference>
<dbReference type="EMBL" id="VFMN01000001">
    <property type="protein sequence ID" value="TQJ09408.1"/>
    <property type="molecule type" value="Genomic_DNA"/>
</dbReference>
<accession>A0A542E250</accession>
<protein>
    <submittedName>
        <fullName evidence="1">Uncharacterized protein</fullName>
    </submittedName>
</protein>
<gene>
    <name evidence="1" type="ORF">FB458_2520</name>
</gene>
<evidence type="ECO:0000313" key="1">
    <source>
        <dbReference type="EMBL" id="TQJ09408.1"/>
    </source>
</evidence>
<organism evidence="1 2">
    <name type="scientific">Lapillicoccus jejuensis</name>
    <dbReference type="NCBI Taxonomy" id="402171"/>
    <lineage>
        <taxon>Bacteria</taxon>
        <taxon>Bacillati</taxon>
        <taxon>Actinomycetota</taxon>
        <taxon>Actinomycetes</taxon>
        <taxon>Micrococcales</taxon>
        <taxon>Intrasporangiaceae</taxon>
        <taxon>Lapillicoccus</taxon>
    </lineage>
</organism>
<comment type="caution">
    <text evidence="1">The sequence shown here is derived from an EMBL/GenBank/DDBJ whole genome shotgun (WGS) entry which is preliminary data.</text>
</comment>
<name>A0A542E250_9MICO</name>
<proteinExistence type="predicted"/>
<dbReference type="Proteomes" id="UP000317893">
    <property type="component" value="Unassembled WGS sequence"/>
</dbReference>
<keyword evidence="2" id="KW-1185">Reference proteome</keyword>
<evidence type="ECO:0000313" key="2">
    <source>
        <dbReference type="Proteomes" id="UP000317893"/>
    </source>
</evidence>
<dbReference type="AlphaFoldDB" id="A0A542E250"/>